<dbReference type="InterPro" id="IPR020837">
    <property type="entry name" value="Fibrinogen_CS"/>
</dbReference>
<comment type="caution">
    <text evidence="5">The sequence shown here is derived from an EMBL/GenBank/DDBJ whole genome shotgun (WGS) entry which is preliminary data.</text>
</comment>
<dbReference type="SMART" id="SM00186">
    <property type="entry name" value="FBG"/>
    <property type="match status" value="1"/>
</dbReference>
<feature type="domain" description="Fibrinogen C-terminal" evidence="4">
    <location>
        <begin position="106"/>
        <end position="320"/>
    </location>
</feature>
<feature type="chain" id="PRO_5044895762" description="Fibrinogen C-terminal domain-containing protein" evidence="2">
    <location>
        <begin position="25"/>
        <end position="320"/>
    </location>
</feature>
<dbReference type="PROSITE" id="PS00514">
    <property type="entry name" value="FIBRINOGEN_C_1"/>
    <property type="match status" value="1"/>
</dbReference>
<evidence type="ECO:0000256" key="2">
    <source>
        <dbReference type="SAM" id="SignalP"/>
    </source>
</evidence>
<feature type="signal peptide" evidence="2">
    <location>
        <begin position="1"/>
        <end position="24"/>
    </location>
</feature>
<proteinExistence type="predicted"/>
<dbReference type="FunFam" id="3.90.215.10:FF:000001">
    <property type="entry name" value="Tenascin isoform 1"/>
    <property type="match status" value="1"/>
</dbReference>
<keyword evidence="2" id="KW-0732">Signal</keyword>
<dbReference type="PANTHER" id="PTHR19143">
    <property type="entry name" value="FIBRINOGEN/TENASCIN/ANGIOPOEITIN"/>
    <property type="match status" value="1"/>
</dbReference>
<dbReference type="CDD" id="cd00087">
    <property type="entry name" value="FReD"/>
    <property type="match status" value="1"/>
</dbReference>
<organism evidence="5 6">
    <name type="scientific">Sinanodonta woodiana</name>
    <name type="common">Chinese pond mussel</name>
    <name type="synonym">Anodonta woodiana</name>
    <dbReference type="NCBI Taxonomy" id="1069815"/>
    <lineage>
        <taxon>Eukaryota</taxon>
        <taxon>Metazoa</taxon>
        <taxon>Spiralia</taxon>
        <taxon>Lophotrochozoa</taxon>
        <taxon>Mollusca</taxon>
        <taxon>Bivalvia</taxon>
        <taxon>Autobranchia</taxon>
        <taxon>Heteroconchia</taxon>
        <taxon>Palaeoheterodonta</taxon>
        <taxon>Unionida</taxon>
        <taxon>Unionoidea</taxon>
        <taxon>Unionidae</taxon>
        <taxon>Unioninae</taxon>
        <taxon>Sinanodonta</taxon>
    </lineage>
</organism>
<accession>A0ABD3W2X2</accession>
<dbReference type="EMBL" id="JBJQND010000008">
    <property type="protein sequence ID" value="KAL3868232.1"/>
    <property type="molecule type" value="Genomic_DNA"/>
</dbReference>
<reference evidence="5 6" key="1">
    <citation type="submission" date="2024-11" db="EMBL/GenBank/DDBJ databases">
        <title>Chromosome-level genome assembly of the freshwater bivalve Anodonta woodiana.</title>
        <authorList>
            <person name="Chen X."/>
        </authorList>
    </citation>
    <scope>NUCLEOTIDE SEQUENCE [LARGE SCALE GENOMIC DNA]</scope>
    <source>
        <strain evidence="5">MN2024</strain>
        <tissue evidence="5">Gills</tissue>
    </source>
</reference>
<evidence type="ECO:0008006" key="7">
    <source>
        <dbReference type="Google" id="ProtNLM"/>
    </source>
</evidence>
<evidence type="ECO:0000259" key="4">
    <source>
        <dbReference type="PROSITE" id="PS51406"/>
    </source>
</evidence>
<dbReference type="InterPro" id="IPR014716">
    <property type="entry name" value="Fibrinogen_a/b/g_C_1"/>
</dbReference>
<dbReference type="InterPro" id="IPR050373">
    <property type="entry name" value="Fibrinogen_C-term_domain"/>
</dbReference>
<dbReference type="PROSITE" id="PS51406">
    <property type="entry name" value="FIBRINOGEN_C_2"/>
    <property type="match status" value="1"/>
</dbReference>
<dbReference type="NCBIfam" id="NF040941">
    <property type="entry name" value="GGGWT_bact"/>
    <property type="match status" value="1"/>
</dbReference>
<keyword evidence="6" id="KW-1185">Reference proteome</keyword>
<dbReference type="InterPro" id="IPR002181">
    <property type="entry name" value="Fibrinogen_a/b/g_C_dom"/>
</dbReference>
<dbReference type="AlphaFoldDB" id="A0ABD3W2X2"/>
<protein>
    <recommendedName>
        <fullName evidence="7">Fibrinogen C-terminal domain-containing protein</fullName>
    </recommendedName>
</protein>
<dbReference type="PROSITE" id="PS50948">
    <property type="entry name" value="PAN"/>
    <property type="match status" value="1"/>
</dbReference>
<dbReference type="Pfam" id="PF00147">
    <property type="entry name" value="Fibrinogen_C"/>
    <property type="match status" value="1"/>
</dbReference>
<name>A0ABD3W2X2_SINWO</name>
<feature type="domain" description="Apple" evidence="3">
    <location>
        <begin position="30"/>
        <end position="108"/>
    </location>
</feature>
<gene>
    <name evidence="5" type="ORF">ACJMK2_041063</name>
</gene>
<dbReference type="Proteomes" id="UP001634394">
    <property type="component" value="Unassembled WGS sequence"/>
</dbReference>
<evidence type="ECO:0000259" key="3">
    <source>
        <dbReference type="PROSITE" id="PS50948"/>
    </source>
</evidence>
<evidence type="ECO:0000256" key="1">
    <source>
        <dbReference type="ARBA" id="ARBA00023157"/>
    </source>
</evidence>
<dbReference type="InterPro" id="IPR036056">
    <property type="entry name" value="Fibrinogen-like_C"/>
</dbReference>
<dbReference type="InterPro" id="IPR003609">
    <property type="entry name" value="Pan_app"/>
</dbReference>
<sequence>MGHYSTLFIFLIFGITITVCVVTASESYFCENVKCSNLENRICSNYAIWTVTGTRQSQCFLKCLRDNEICKAVFYNERSMKCQGHSSVLTSQDNCLVEDGSKYYYKCTARQPRNCKDLLCLGQTITGIYKIYPDQDSNGVTVRCDMDTNGGGWTVFQRRVDGSVEFYRKWADYKSGFGNANTEYWLGLDNIQKLTAQGNVTLRVDLITPGPPQRSAYTSYSSFAVGNETKNYVLRLAGYLGDAGDSFTFHNGMMFTTKDKDNDKSSNNCAVLYLGAWWYKACHQSNLNGLYGSTSLGSGVNWFLLSGMNVSMTFTEMKLK</sequence>
<evidence type="ECO:0000313" key="6">
    <source>
        <dbReference type="Proteomes" id="UP001634394"/>
    </source>
</evidence>
<keyword evidence="1" id="KW-1015">Disulfide bond</keyword>
<dbReference type="Gene3D" id="3.90.215.10">
    <property type="entry name" value="Gamma Fibrinogen, chain A, domain 1"/>
    <property type="match status" value="1"/>
</dbReference>
<dbReference type="SUPFAM" id="SSF56496">
    <property type="entry name" value="Fibrinogen C-terminal domain-like"/>
    <property type="match status" value="1"/>
</dbReference>
<dbReference type="PANTHER" id="PTHR19143:SF254">
    <property type="entry name" value="TENASCIN-R"/>
    <property type="match status" value="1"/>
</dbReference>
<evidence type="ECO:0000313" key="5">
    <source>
        <dbReference type="EMBL" id="KAL3868232.1"/>
    </source>
</evidence>